<evidence type="ECO:0000313" key="3">
    <source>
        <dbReference type="Proteomes" id="UP000643405"/>
    </source>
</evidence>
<dbReference type="RefSeq" id="WP_188164437.1">
    <property type="nucleotide sequence ID" value="NZ_JACVVX010000002.1"/>
</dbReference>
<name>A0A8J6PJZ6_9HYPH</name>
<dbReference type="Proteomes" id="UP000643405">
    <property type="component" value="Unassembled WGS sequence"/>
</dbReference>
<reference evidence="2" key="1">
    <citation type="submission" date="2020-09" db="EMBL/GenBank/DDBJ databases">
        <title>Genome seq and assembly of Tianweitania sp.</title>
        <authorList>
            <person name="Chhetri G."/>
        </authorList>
    </citation>
    <scope>NUCLEOTIDE SEQUENCE</scope>
    <source>
        <strain evidence="2">Rool2</strain>
    </source>
</reference>
<keyword evidence="1" id="KW-0472">Membrane</keyword>
<dbReference type="AlphaFoldDB" id="A0A8J6PJZ6"/>
<feature type="transmembrane region" description="Helical" evidence="1">
    <location>
        <begin position="33"/>
        <end position="49"/>
    </location>
</feature>
<dbReference type="EMBL" id="JACVVX010000002">
    <property type="protein sequence ID" value="MBD0415041.1"/>
    <property type="molecule type" value="Genomic_DNA"/>
</dbReference>
<comment type="caution">
    <text evidence="2">The sequence shown here is derived from an EMBL/GenBank/DDBJ whole genome shotgun (WGS) entry which is preliminary data.</text>
</comment>
<keyword evidence="1" id="KW-0812">Transmembrane</keyword>
<gene>
    <name evidence="2" type="ORF">ICI42_10270</name>
</gene>
<sequence>MIRFVLLAVVVVVLWFLLLKLYKETKAKRVDWTGIAAFIGFVVLAFYLRHATGLG</sequence>
<accession>A0A8J6PJZ6</accession>
<evidence type="ECO:0000256" key="1">
    <source>
        <dbReference type="SAM" id="Phobius"/>
    </source>
</evidence>
<evidence type="ECO:0000313" key="2">
    <source>
        <dbReference type="EMBL" id="MBD0415041.1"/>
    </source>
</evidence>
<keyword evidence="1" id="KW-1133">Transmembrane helix</keyword>
<protein>
    <submittedName>
        <fullName evidence="2">Uncharacterized protein</fullName>
    </submittedName>
</protein>
<proteinExistence type="predicted"/>
<organism evidence="2 3">
    <name type="scientific">Oryzicola mucosus</name>
    <dbReference type="NCBI Taxonomy" id="2767425"/>
    <lineage>
        <taxon>Bacteria</taxon>
        <taxon>Pseudomonadati</taxon>
        <taxon>Pseudomonadota</taxon>
        <taxon>Alphaproteobacteria</taxon>
        <taxon>Hyphomicrobiales</taxon>
        <taxon>Phyllobacteriaceae</taxon>
        <taxon>Oryzicola</taxon>
    </lineage>
</organism>
<keyword evidence="3" id="KW-1185">Reference proteome</keyword>